<dbReference type="PROSITE" id="PS50894">
    <property type="entry name" value="HPT"/>
    <property type="match status" value="1"/>
</dbReference>
<sequence>MPYSIEELNLLLKSGNEDQLSEPDLSYLQEMSDGDKTFEKEMIEMFLNNEPPTKDLLLDAMKRDDLNDLRFIIHKLINQLNFVGIISVIPVLKIIERREEEMPDLNEMLTKIISIIDLGAEKLKLIIQQQ</sequence>
<dbReference type="EMBL" id="VSSQ01020420">
    <property type="protein sequence ID" value="MPM65259.1"/>
    <property type="molecule type" value="Genomic_DNA"/>
</dbReference>
<comment type="caution">
    <text evidence="2">The sequence shown here is derived from an EMBL/GenBank/DDBJ whole genome shotgun (WGS) entry which is preliminary data.</text>
</comment>
<evidence type="ECO:0000259" key="1">
    <source>
        <dbReference type="PROSITE" id="PS50894"/>
    </source>
</evidence>
<evidence type="ECO:0000313" key="2">
    <source>
        <dbReference type="EMBL" id="MPM65259.1"/>
    </source>
</evidence>
<dbReference type="AlphaFoldDB" id="A0A645BIG4"/>
<dbReference type="InterPro" id="IPR036641">
    <property type="entry name" value="HPT_dom_sf"/>
</dbReference>
<gene>
    <name evidence="2" type="ORF">SDC9_112154</name>
</gene>
<protein>
    <recommendedName>
        <fullName evidence="1">HPt domain-containing protein</fullName>
    </recommendedName>
</protein>
<accession>A0A645BIG4</accession>
<dbReference type="GO" id="GO:0000160">
    <property type="term" value="P:phosphorelay signal transduction system"/>
    <property type="evidence" value="ECO:0007669"/>
    <property type="project" value="InterPro"/>
</dbReference>
<name>A0A645BIG4_9ZZZZ</name>
<organism evidence="2">
    <name type="scientific">bioreactor metagenome</name>
    <dbReference type="NCBI Taxonomy" id="1076179"/>
    <lineage>
        <taxon>unclassified sequences</taxon>
        <taxon>metagenomes</taxon>
        <taxon>ecological metagenomes</taxon>
    </lineage>
</organism>
<reference evidence="2" key="1">
    <citation type="submission" date="2019-08" db="EMBL/GenBank/DDBJ databases">
        <authorList>
            <person name="Kucharzyk K."/>
            <person name="Murdoch R.W."/>
            <person name="Higgins S."/>
            <person name="Loffler F."/>
        </authorList>
    </citation>
    <scope>NUCLEOTIDE SEQUENCE</scope>
</reference>
<feature type="domain" description="HPt" evidence="1">
    <location>
        <begin position="35"/>
        <end position="126"/>
    </location>
</feature>
<proteinExistence type="predicted"/>
<dbReference type="SUPFAM" id="SSF47226">
    <property type="entry name" value="Histidine-containing phosphotransfer domain, HPT domain"/>
    <property type="match status" value="1"/>
</dbReference>
<dbReference type="InterPro" id="IPR008207">
    <property type="entry name" value="Sig_transdc_His_kin_Hpt_dom"/>
</dbReference>
<dbReference type="Gene3D" id="1.20.120.160">
    <property type="entry name" value="HPT domain"/>
    <property type="match status" value="1"/>
</dbReference>